<feature type="domain" description="Arylsulfotransferase N-terminal" evidence="2">
    <location>
        <begin position="85"/>
        <end position="170"/>
    </location>
</feature>
<dbReference type="AlphaFoldDB" id="A0A0R2LDA6"/>
<dbReference type="InterPro" id="IPR038477">
    <property type="entry name" value="ASST_N_sf"/>
</dbReference>
<dbReference type="EMBL" id="JQCN01000031">
    <property type="protein sequence ID" value="KRN99563.1"/>
    <property type="molecule type" value="Genomic_DNA"/>
</dbReference>
<evidence type="ECO:0000259" key="2">
    <source>
        <dbReference type="Pfam" id="PF17425"/>
    </source>
</evidence>
<feature type="chain" id="PRO_5039273682" evidence="1">
    <location>
        <begin position="23"/>
        <end position="561"/>
    </location>
</feature>
<name>A0A0R2LDA6_9LACO</name>
<dbReference type="Proteomes" id="UP000051886">
    <property type="component" value="Unassembled WGS sequence"/>
</dbReference>
<dbReference type="STRING" id="449659.IV66_GL001568"/>
<dbReference type="SUPFAM" id="SSF101898">
    <property type="entry name" value="NHL repeat"/>
    <property type="match status" value="1"/>
</dbReference>
<accession>A0A0R2LDA6</accession>
<dbReference type="PANTHER" id="PTHR35340">
    <property type="entry name" value="PQQ ENZYME REPEAT PROTEIN-RELATED"/>
    <property type="match status" value="1"/>
</dbReference>
<keyword evidence="1" id="KW-0732">Signal</keyword>
<feature type="signal peptide" evidence="1">
    <location>
        <begin position="1"/>
        <end position="22"/>
    </location>
</feature>
<dbReference type="Pfam" id="PF17425">
    <property type="entry name" value="Arylsulfotran_N"/>
    <property type="match status" value="1"/>
</dbReference>
<proteinExistence type="predicted"/>
<evidence type="ECO:0000313" key="3">
    <source>
        <dbReference type="EMBL" id="KRN99563.1"/>
    </source>
</evidence>
<sequence>MKRKSKKLKTGLLLVMAFTALVCYGCSSKNSASTQRSDTTLSNKSIKKNIGSKIIFSRQKNQKKLTQEYSSAAKNSNYTLASPYIKVNPYETSPLTALITFKTNKAAKVTYTVQGKSEGTSITNTVNGGYTKSHQVPVVGLYANYSNRVTLHVTYKNGQTATKNVTLKTGDLPTYIKRAKISVSKKDTTKISSGHNKLTLMNRTTKEPFAVDSDGQVRWYSTNYSQHTVEQWSKGRLMILTKEKKSSQLYNDLVETDWLGRVYKEYSFAHKTGSSDGGEKEKTVIHHDLLELPNHNILATVSDGSKYKEDVLVEISHKSGKIVKIIDFKKILPKSMWMKYKKDSSGDVDWLHQNAVDYDSNDHSIVISSRNQDLIMKLDYNTNKIKWIYNGKSKKDWPQKYRKYLLKKDGNTTTTTGGQHGLYILKDLNSDASKTDILLYNNNIAVTNGNKKTSGKYSEGVQYRVDAKKMTIKQTWSYGKSLGQENFTPIIGYTEKQSNGNYLITFGYKKKGQESNIIEVTPDGKQVFNLTIKNPASKAYVYRAYRIQVYNDDYVFDATQD</sequence>
<keyword evidence="3" id="KW-0808">Transferase</keyword>
<reference evidence="3 4" key="1">
    <citation type="journal article" date="2015" name="Genome Announc.">
        <title>Expanding the biotechnology potential of lactobacilli through comparative genomics of 213 strains and associated genera.</title>
        <authorList>
            <person name="Sun Z."/>
            <person name="Harris H.M."/>
            <person name="McCann A."/>
            <person name="Guo C."/>
            <person name="Argimon S."/>
            <person name="Zhang W."/>
            <person name="Yang X."/>
            <person name="Jeffery I.B."/>
            <person name="Cooney J.C."/>
            <person name="Kagawa T.F."/>
            <person name="Liu W."/>
            <person name="Song Y."/>
            <person name="Salvetti E."/>
            <person name="Wrobel A."/>
            <person name="Rasinkangas P."/>
            <person name="Parkhill J."/>
            <person name="Rea M.C."/>
            <person name="O'Sullivan O."/>
            <person name="Ritari J."/>
            <person name="Douillard F.P."/>
            <person name="Paul Ross R."/>
            <person name="Yang R."/>
            <person name="Briner A.E."/>
            <person name="Felis G.E."/>
            <person name="de Vos W.M."/>
            <person name="Barrangou R."/>
            <person name="Klaenhammer T.R."/>
            <person name="Caufield P.W."/>
            <person name="Cui Y."/>
            <person name="Zhang H."/>
            <person name="O'Toole P.W."/>
        </authorList>
    </citation>
    <scope>NUCLEOTIDE SEQUENCE [LARGE SCALE GENOMIC DNA]</scope>
    <source>
        <strain evidence="3 4">NBRC 103219</strain>
    </source>
</reference>
<dbReference type="InterPro" id="IPR035391">
    <property type="entry name" value="Arylsulfotran_N"/>
</dbReference>
<dbReference type="Gene3D" id="2.60.40.3100">
    <property type="entry name" value="Arylsulphate sulphotransferase monomer, N-terminal domain"/>
    <property type="match status" value="1"/>
</dbReference>
<dbReference type="PANTHER" id="PTHR35340:SF10">
    <property type="entry name" value="CYTOPLASMIC PROTEIN"/>
    <property type="match status" value="1"/>
</dbReference>
<keyword evidence="4" id="KW-1185">Reference proteome</keyword>
<organism evidence="3 4">
    <name type="scientific">Ligilactobacillus pobuzihii</name>
    <dbReference type="NCBI Taxonomy" id="449659"/>
    <lineage>
        <taxon>Bacteria</taxon>
        <taxon>Bacillati</taxon>
        <taxon>Bacillota</taxon>
        <taxon>Bacilli</taxon>
        <taxon>Lactobacillales</taxon>
        <taxon>Lactobacillaceae</taxon>
        <taxon>Ligilactobacillus</taxon>
    </lineage>
</organism>
<protein>
    <submittedName>
        <fullName evidence="3">Arylsulfate sulfotransferase</fullName>
    </submittedName>
</protein>
<dbReference type="PATRIC" id="fig|449659.4.peg.1594"/>
<dbReference type="GO" id="GO:0004062">
    <property type="term" value="F:aryl sulfotransferase activity"/>
    <property type="evidence" value="ECO:0007669"/>
    <property type="project" value="InterPro"/>
</dbReference>
<gene>
    <name evidence="3" type="ORF">IV66_GL001568</name>
</gene>
<dbReference type="InterPro" id="IPR010262">
    <property type="entry name" value="Arylsulfotransferase_bact"/>
</dbReference>
<evidence type="ECO:0000313" key="4">
    <source>
        <dbReference type="Proteomes" id="UP000051886"/>
    </source>
</evidence>
<comment type="caution">
    <text evidence="3">The sequence shown here is derived from an EMBL/GenBank/DDBJ whole genome shotgun (WGS) entry which is preliminary data.</text>
</comment>
<dbReference type="Pfam" id="PF05935">
    <property type="entry name" value="Arylsulfotrans"/>
    <property type="match status" value="1"/>
</dbReference>
<evidence type="ECO:0000256" key="1">
    <source>
        <dbReference type="SAM" id="SignalP"/>
    </source>
</evidence>
<dbReference type="InterPro" id="IPR053143">
    <property type="entry name" value="Arylsulfate_ST"/>
</dbReference>